<gene>
    <name evidence="3" type="ORF">J5N97_026804</name>
</gene>
<sequence length="696" mass="75824">MAFEIPTALIRDLQIRLRDKAGIRSYDSSTPPLPSIADAVAGFDRSLPPHLRCTRCRAGLLRGLQSTICVFCGAEQRRDGAPLSISFNSTLARRNLLDSLGLDGSEPVTLEPEINESSKNRDAPKDELVLSNLLDLELKWPLDKEVVADSSAKMAPSQSMPALNLSGVDLDKFFTEKETARDAPGSSNEPSIPEKKIAHPESDLFSGSENFSFSANLHSSDATKSSVDAKGGQFDDSFADWEADFQSANSEGFAVDTKTVDLFKVSPAVEDFNPESTAEYPNLDEHIEPEMNNKGTSEEPTKDGGRFSLSGSWVPDDVWSNMNTEVSKAAGKFKSTSQNDNGESKNQINDTISLSDERVLDNPWPVSSNKDSTNTRDVEDSNDLFDDWQDFTSSGAQPNVSSFQEQSHIRMPTNEQSSQTDSANIQDMEFGDFFVSNAPLEAQVHNSAHNEKEFSNTKSMKENDGFFDDWQDFAHSGKASTDNPNVQTQTGLGTTIHDKSLETKSGGFQDIHFGDFMLSDSTSRVQDGGGPSSSRKESNVNSINKDDLFDSWQDFTNLGAAPGGLLNPQPLAGVGTSFNEDFQEMNSTNLQDTEVGFSHSKVLSEVEPSQKGSTEANSIQPITSAFHRMSVEQEKINGDSTIPDAPVNNDHFSSASQQESTEATVDMLLSRMPDLSFMLAGDLSIPKAANNSNPNS</sequence>
<feature type="region of interest" description="Disordered" evidence="1">
    <location>
        <begin position="332"/>
        <end position="421"/>
    </location>
</feature>
<keyword evidence="4" id="KW-1185">Reference proteome</keyword>
<feature type="region of interest" description="Disordered" evidence="1">
    <location>
        <begin position="476"/>
        <end position="498"/>
    </location>
</feature>
<accession>A0A9D5C2V7</accession>
<evidence type="ECO:0000256" key="1">
    <source>
        <dbReference type="SAM" id="MobiDB-lite"/>
    </source>
</evidence>
<dbReference type="OrthoDB" id="1904894at2759"/>
<feature type="region of interest" description="Disordered" evidence="1">
    <location>
        <begin position="273"/>
        <end position="314"/>
    </location>
</feature>
<dbReference type="Pfam" id="PF25122">
    <property type="entry name" value="DUF7815"/>
    <property type="match status" value="1"/>
</dbReference>
<evidence type="ECO:0000313" key="4">
    <source>
        <dbReference type="Proteomes" id="UP001085076"/>
    </source>
</evidence>
<dbReference type="Proteomes" id="UP001085076">
    <property type="component" value="Miscellaneous, Linkage group lg08"/>
</dbReference>
<feature type="region of interest" description="Disordered" evidence="1">
    <location>
        <begin position="520"/>
        <end position="542"/>
    </location>
</feature>
<evidence type="ECO:0000259" key="2">
    <source>
        <dbReference type="Pfam" id="PF25122"/>
    </source>
</evidence>
<feature type="compositionally biased region" description="Polar residues" evidence="1">
    <location>
        <begin position="390"/>
        <end position="406"/>
    </location>
</feature>
<feature type="domain" description="DUF7815" evidence="2">
    <location>
        <begin position="49"/>
        <end position="75"/>
    </location>
</feature>
<comment type="caution">
    <text evidence="3">The sequence shown here is derived from an EMBL/GenBank/DDBJ whole genome shotgun (WGS) entry which is preliminary data.</text>
</comment>
<dbReference type="PANTHER" id="PTHR36308:SF1">
    <property type="entry name" value="DENTIN SIALOPHOSPHOPROTEIN-RELATED"/>
    <property type="match status" value="1"/>
</dbReference>
<dbReference type="AlphaFoldDB" id="A0A9D5C2V7"/>
<evidence type="ECO:0000313" key="3">
    <source>
        <dbReference type="EMBL" id="KAJ0965666.1"/>
    </source>
</evidence>
<feature type="compositionally biased region" description="Polar residues" evidence="1">
    <location>
        <begin position="478"/>
        <end position="493"/>
    </location>
</feature>
<dbReference type="PANTHER" id="PTHR36308">
    <property type="entry name" value="DENTIN SIALOPHOSPHOPROTEIN-RELATED"/>
    <property type="match status" value="1"/>
</dbReference>
<organism evidence="3 4">
    <name type="scientific">Dioscorea zingiberensis</name>
    <dbReference type="NCBI Taxonomy" id="325984"/>
    <lineage>
        <taxon>Eukaryota</taxon>
        <taxon>Viridiplantae</taxon>
        <taxon>Streptophyta</taxon>
        <taxon>Embryophyta</taxon>
        <taxon>Tracheophyta</taxon>
        <taxon>Spermatophyta</taxon>
        <taxon>Magnoliopsida</taxon>
        <taxon>Liliopsida</taxon>
        <taxon>Dioscoreales</taxon>
        <taxon>Dioscoreaceae</taxon>
        <taxon>Dioscorea</taxon>
    </lineage>
</organism>
<feature type="compositionally biased region" description="Basic and acidic residues" evidence="1">
    <location>
        <begin position="283"/>
        <end position="305"/>
    </location>
</feature>
<name>A0A9D5C2V7_9LILI</name>
<reference evidence="3" key="1">
    <citation type="submission" date="2021-03" db="EMBL/GenBank/DDBJ databases">
        <authorList>
            <person name="Li Z."/>
            <person name="Yang C."/>
        </authorList>
    </citation>
    <scope>NUCLEOTIDE SEQUENCE</scope>
    <source>
        <strain evidence="3">Dzin_1.0</strain>
        <tissue evidence="3">Leaf</tissue>
    </source>
</reference>
<feature type="compositionally biased region" description="Polar residues" evidence="1">
    <location>
        <begin position="334"/>
        <end position="354"/>
    </location>
</feature>
<protein>
    <recommendedName>
        <fullName evidence="2">DUF7815 domain-containing protein</fullName>
    </recommendedName>
</protein>
<proteinExistence type="predicted"/>
<dbReference type="InterPro" id="IPR056717">
    <property type="entry name" value="DUF7815"/>
</dbReference>
<feature type="compositionally biased region" description="Polar residues" evidence="1">
    <location>
        <begin position="650"/>
        <end position="663"/>
    </location>
</feature>
<reference evidence="3" key="2">
    <citation type="journal article" date="2022" name="Hortic Res">
        <title>The genome of Dioscorea zingiberensis sheds light on the biosynthesis, origin and evolution of the medicinally important diosgenin saponins.</title>
        <authorList>
            <person name="Li Y."/>
            <person name="Tan C."/>
            <person name="Li Z."/>
            <person name="Guo J."/>
            <person name="Li S."/>
            <person name="Chen X."/>
            <person name="Wang C."/>
            <person name="Dai X."/>
            <person name="Yang H."/>
            <person name="Song W."/>
            <person name="Hou L."/>
            <person name="Xu J."/>
            <person name="Tong Z."/>
            <person name="Xu A."/>
            <person name="Yuan X."/>
            <person name="Wang W."/>
            <person name="Yang Q."/>
            <person name="Chen L."/>
            <person name="Sun Z."/>
            <person name="Wang K."/>
            <person name="Pan B."/>
            <person name="Chen J."/>
            <person name="Bao Y."/>
            <person name="Liu F."/>
            <person name="Qi X."/>
            <person name="Gang D.R."/>
            <person name="Wen J."/>
            <person name="Li J."/>
        </authorList>
    </citation>
    <scope>NUCLEOTIDE SEQUENCE</scope>
    <source>
        <strain evidence="3">Dzin_1.0</strain>
    </source>
</reference>
<dbReference type="EMBL" id="JAGGNH010000008">
    <property type="protein sequence ID" value="KAJ0965666.1"/>
    <property type="molecule type" value="Genomic_DNA"/>
</dbReference>
<feature type="region of interest" description="Disordered" evidence="1">
    <location>
        <begin position="638"/>
        <end position="667"/>
    </location>
</feature>
<feature type="compositionally biased region" description="Acidic residues" evidence="1">
    <location>
        <begin position="380"/>
        <end position="389"/>
    </location>
</feature>